<comment type="caution">
    <text evidence="1">The sequence shown here is derived from an EMBL/GenBank/DDBJ whole genome shotgun (WGS) entry which is preliminary data.</text>
</comment>
<evidence type="ECO:0000313" key="2">
    <source>
        <dbReference type="Proteomes" id="UP001163603"/>
    </source>
</evidence>
<keyword evidence="2" id="KW-1185">Reference proteome</keyword>
<protein>
    <submittedName>
        <fullName evidence="1">Uncharacterized protein</fullName>
    </submittedName>
</protein>
<name>A0ACC0XNS2_9ROSI</name>
<accession>A0ACC0XNS2</accession>
<dbReference type="EMBL" id="CM047747">
    <property type="protein sequence ID" value="KAJ0018811.1"/>
    <property type="molecule type" value="Genomic_DNA"/>
</dbReference>
<dbReference type="Proteomes" id="UP001163603">
    <property type="component" value="Chromosome 12"/>
</dbReference>
<reference evidence="2" key="1">
    <citation type="journal article" date="2023" name="G3 (Bethesda)">
        <title>Genome assembly and association tests identify interacting loci associated with vigor, precocity, and sex in interspecific pistachio rootstocks.</title>
        <authorList>
            <person name="Palmer W."/>
            <person name="Jacygrad E."/>
            <person name="Sagayaradj S."/>
            <person name="Cavanaugh K."/>
            <person name="Han R."/>
            <person name="Bertier L."/>
            <person name="Beede B."/>
            <person name="Kafkas S."/>
            <person name="Golino D."/>
            <person name="Preece J."/>
            <person name="Michelmore R."/>
        </authorList>
    </citation>
    <scope>NUCLEOTIDE SEQUENCE [LARGE SCALE GENOMIC DNA]</scope>
</reference>
<sequence>MQITVVHVHSISYVVFNFLQSEGEAGEPYFRRLVLRSVAHIIRPYSSSLITECEVLDHCYTENWKIYHDLNAYRILFDEGSRFNTVHYQETGVPLTYGIFQEGDPRLSSFGLMKNSRDGKCYSANLAYTPPEFLQNDKLHDVRCWHLRA</sequence>
<gene>
    <name evidence="1" type="ORF">Pint_12124</name>
</gene>
<proteinExistence type="predicted"/>
<organism evidence="1 2">
    <name type="scientific">Pistacia integerrima</name>
    <dbReference type="NCBI Taxonomy" id="434235"/>
    <lineage>
        <taxon>Eukaryota</taxon>
        <taxon>Viridiplantae</taxon>
        <taxon>Streptophyta</taxon>
        <taxon>Embryophyta</taxon>
        <taxon>Tracheophyta</taxon>
        <taxon>Spermatophyta</taxon>
        <taxon>Magnoliopsida</taxon>
        <taxon>eudicotyledons</taxon>
        <taxon>Gunneridae</taxon>
        <taxon>Pentapetalae</taxon>
        <taxon>rosids</taxon>
        <taxon>malvids</taxon>
        <taxon>Sapindales</taxon>
        <taxon>Anacardiaceae</taxon>
        <taxon>Pistacia</taxon>
    </lineage>
</organism>
<evidence type="ECO:0000313" key="1">
    <source>
        <dbReference type="EMBL" id="KAJ0018811.1"/>
    </source>
</evidence>